<reference evidence="2" key="1">
    <citation type="submission" date="2017-09" db="EMBL/GenBank/DDBJ databases">
        <title>Depth-based differentiation of microbial function through sediment-hosted aquifers and enrichment of novel symbionts in the deep terrestrial subsurface.</title>
        <authorList>
            <person name="Probst A.J."/>
            <person name="Ladd B."/>
            <person name="Jarett J.K."/>
            <person name="Geller-Mcgrath D.E."/>
            <person name="Sieber C.M.K."/>
            <person name="Emerson J.B."/>
            <person name="Anantharaman K."/>
            <person name="Thomas B.C."/>
            <person name="Malmstrom R."/>
            <person name="Stieglmeier M."/>
            <person name="Klingl A."/>
            <person name="Woyke T."/>
            <person name="Ryan C.M."/>
            <person name="Banfield J.F."/>
        </authorList>
    </citation>
    <scope>NUCLEOTIDE SEQUENCE [LARGE SCALE GENOMIC DNA]</scope>
</reference>
<gene>
    <name evidence="1" type="ORF">COT81_05275</name>
</gene>
<accession>A0A2H0VZZ4</accession>
<sequence length="76" mass="8750">MPKVKCKSGHAKQRLTDPPYFKIVIFFIHKFIPSACDQLLDHEWMGDERHGDARPNLNCSADQIIISTDEGTFCTW</sequence>
<evidence type="ECO:0000313" key="1">
    <source>
        <dbReference type="EMBL" id="PIS04663.1"/>
    </source>
</evidence>
<dbReference type="Proteomes" id="UP000230935">
    <property type="component" value="Unassembled WGS sequence"/>
</dbReference>
<name>A0A2H0VZZ4_9BACT</name>
<dbReference type="AlphaFoldDB" id="A0A2H0VZZ4"/>
<organism evidence="1 2">
    <name type="scientific">Candidatus Buchananbacteria bacterium CG10_big_fil_rev_8_21_14_0_10_42_9</name>
    <dbReference type="NCBI Taxonomy" id="1974526"/>
    <lineage>
        <taxon>Bacteria</taxon>
        <taxon>Candidatus Buchananiibacteriota</taxon>
    </lineage>
</organism>
<comment type="caution">
    <text evidence="1">The sequence shown here is derived from an EMBL/GenBank/DDBJ whole genome shotgun (WGS) entry which is preliminary data.</text>
</comment>
<evidence type="ECO:0000313" key="2">
    <source>
        <dbReference type="Proteomes" id="UP000230935"/>
    </source>
</evidence>
<dbReference type="EMBL" id="PEZZ01000043">
    <property type="protein sequence ID" value="PIS04663.1"/>
    <property type="molecule type" value="Genomic_DNA"/>
</dbReference>
<proteinExistence type="predicted"/>
<protein>
    <submittedName>
        <fullName evidence="1">Uncharacterized protein</fullName>
    </submittedName>
</protein>